<feature type="domain" description="Carrier" evidence="3">
    <location>
        <begin position="9"/>
        <end position="84"/>
    </location>
</feature>
<dbReference type="Proteomes" id="UP000274843">
    <property type="component" value="Unassembled WGS sequence"/>
</dbReference>
<dbReference type="InterPro" id="IPR020806">
    <property type="entry name" value="PKS_PP-bd"/>
</dbReference>
<keyword evidence="2" id="KW-0597">Phosphoprotein</keyword>
<organism evidence="4 5">
    <name type="scientific">Amycolatopsis thermoflava</name>
    <dbReference type="NCBI Taxonomy" id="84480"/>
    <lineage>
        <taxon>Bacteria</taxon>
        <taxon>Bacillati</taxon>
        <taxon>Actinomycetota</taxon>
        <taxon>Actinomycetes</taxon>
        <taxon>Pseudonocardiales</taxon>
        <taxon>Pseudonocardiaceae</taxon>
        <taxon>Amycolatopsis</taxon>
        <taxon>Amycolatopsis methanolica group</taxon>
    </lineage>
</organism>
<comment type="caution">
    <text evidence="4">The sequence shown here is derived from an EMBL/GenBank/DDBJ whole genome shotgun (WGS) entry which is preliminary data.</text>
</comment>
<evidence type="ECO:0000313" key="5">
    <source>
        <dbReference type="Proteomes" id="UP000274843"/>
    </source>
</evidence>
<evidence type="ECO:0000256" key="1">
    <source>
        <dbReference type="ARBA" id="ARBA00022450"/>
    </source>
</evidence>
<reference evidence="4 5" key="1">
    <citation type="submission" date="2018-11" db="EMBL/GenBank/DDBJ databases">
        <title>Sequencing the genomes of 1000 actinobacteria strains.</title>
        <authorList>
            <person name="Klenk H.-P."/>
        </authorList>
    </citation>
    <scope>NUCLEOTIDE SEQUENCE [LARGE SCALE GENOMIC DNA]</scope>
    <source>
        <strain evidence="4 5">DSM 44348</strain>
    </source>
</reference>
<dbReference type="EMBL" id="RKHY01000001">
    <property type="protein sequence ID" value="ROS44240.1"/>
    <property type="molecule type" value="Genomic_DNA"/>
</dbReference>
<dbReference type="Gene3D" id="1.10.1200.10">
    <property type="entry name" value="ACP-like"/>
    <property type="match status" value="1"/>
</dbReference>
<dbReference type="SUPFAM" id="SSF47336">
    <property type="entry name" value="ACP-like"/>
    <property type="match status" value="1"/>
</dbReference>
<dbReference type="InterPro" id="IPR036736">
    <property type="entry name" value="ACP-like_sf"/>
</dbReference>
<dbReference type="GO" id="GO:0031177">
    <property type="term" value="F:phosphopantetheine binding"/>
    <property type="evidence" value="ECO:0007669"/>
    <property type="project" value="InterPro"/>
</dbReference>
<keyword evidence="5" id="KW-1185">Reference proteome</keyword>
<protein>
    <submittedName>
        <fullName evidence="4">Acyl carrier protein</fullName>
    </submittedName>
</protein>
<dbReference type="AlphaFoldDB" id="A0A3N2H7E8"/>
<name>A0A3N2H7E8_9PSEU</name>
<evidence type="ECO:0000259" key="3">
    <source>
        <dbReference type="PROSITE" id="PS50075"/>
    </source>
</evidence>
<proteinExistence type="predicted"/>
<dbReference type="InterPro" id="IPR009081">
    <property type="entry name" value="PP-bd_ACP"/>
</dbReference>
<dbReference type="SMART" id="SM00823">
    <property type="entry name" value="PKS_PP"/>
    <property type="match status" value="1"/>
</dbReference>
<accession>A0A3N2H7E8</accession>
<evidence type="ECO:0000313" key="4">
    <source>
        <dbReference type="EMBL" id="ROS44240.1"/>
    </source>
</evidence>
<dbReference type="RefSeq" id="WP_123686242.1">
    <property type="nucleotide sequence ID" value="NZ_RKHY01000001.1"/>
</dbReference>
<gene>
    <name evidence="4" type="ORF">EDD35_6675</name>
</gene>
<dbReference type="GeneID" id="301847931"/>
<keyword evidence="1" id="KW-0596">Phosphopantetheine</keyword>
<dbReference type="PROSITE" id="PS50075">
    <property type="entry name" value="CARRIER"/>
    <property type="match status" value="1"/>
</dbReference>
<dbReference type="Pfam" id="PF00550">
    <property type="entry name" value="PP-binding"/>
    <property type="match status" value="1"/>
</dbReference>
<evidence type="ECO:0000256" key="2">
    <source>
        <dbReference type="ARBA" id="ARBA00022553"/>
    </source>
</evidence>
<sequence>MTADASTESDITGTVTGIVAETLGRDAADLTPETDLRSVEGADSIKVLRIVAKLEQTYDIELEDDEIFGLRTIGEVVALVGRARERG</sequence>